<protein>
    <recommendedName>
        <fullName evidence="13">DNA 3'-5' helicase</fullName>
        <ecNumber evidence="13">5.6.2.4</ecNumber>
    </recommendedName>
</protein>
<dbReference type="PANTHER" id="PTHR11070:SF63">
    <property type="entry name" value="DNA HELICASE IV"/>
    <property type="match status" value="1"/>
</dbReference>
<keyword evidence="6 15" id="KW-0347">Helicase</keyword>
<evidence type="ECO:0000256" key="11">
    <source>
        <dbReference type="ARBA" id="ARBA00023235"/>
    </source>
</evidence>
<dbReference type="SUPFAM" id="SSF52540">
    <property type="entry name" value="P-loop containing nucleoside triphosphate hydrolases"/>
    <property type="match status" value="1"/>
</dbReference>
<reference evidence="19 20" key="1">
    <citation type="journal article" date="2016" name="Nat. Commun.">
        <title>Thousands of microbial genomes shed light on interconnected biogeochemical processes in an aquifer system.</title>
        <authorList>
            <person name="Anantharaman K."/>
            <person name="Brown C.T."/>
            <person name="Hug L.A."/>
            <person name="Sharon I."/>
            <person name="Castelle C.J."/>
            <person name="Probst A.J."/>
            <person name="Thomas B.C."/>
            <person name="Singh A."/>
            <person name="Wilkins M.J."/>
            <person name="Karaoz U."/>
            <person name="Brodie E.L."/>
            <person name="Williams K.H."/>
            <person name="Hubbard S.S."/>
            <person name="Banfield J.F."/>
        </authorList>
    </citation>
    <scope>NUCLEOTIDE SEQUENCE [LARGE SCALE GENOMIC DNA]</scope>
</reference>
<gene>
    <name evidence="19" type="ORF">A3C24_02270</name>
</gene>
<dbReference type="GO" id="GO:0043138">
    <property type="term" value="F:3'-5' DNA helicase activity"/>
    <property type="evidence" value="ECO:0007669"/>
    <property type="project" value="UniProtKB-EC"/>
</dbReference>
<keyword evidence="4" id="KW-0227">DNA damage</keyword>
<keyword evidence="16" id="KW-0175">Coiled coil</keyword>
<evidence type="ECO:0000313" key="20">
    <source>
        <dbReference type="Proteomes" id="UP000177159"/>
    </source>
</evidence>
<comment type="similarity">
    <text evidence="1">Belongs to the helicase family. UvrD subfamily.</text>
</comment>
<proteinExistence type="inferred from homology"/>
<dbReference type="PANTHER" id="PTHR11070">
    <property type="entry name" value="UVRD / RECB / PCRA DNA HELICASE FAMILY MEMBER"/>
    <property type="match status" value="1"/>
</dbReference>
<dbReference type="PROSITE" id="PS51198">
    <property type="entry name" value="UVRD_HELICASE_ATP_BIND"/>
    <property type="match status" value="1"/>
</dbReference>
<keyword evidence="11" id="KW-0413">Isomerase</keyword>
<comment type="caution">
    <text evidence="19">The sequence shown here is derived from an EMBL/GenBank/DDBJ whole genome shotgun (WGS) entry which is preliminary data.</text>
</comment>
<accession>A0A1F7GZW9</accession>
<dbReference type="GO" id="GO:0000725">
    <property type="term" value="P:recombinational repair"/>
    <property type="evidence" value="ECO:0007669"/>
    <property type="project" value="TreeGrafter"/>
</dbReference>
<evidence type="ECO:0000256" key="4">
    <source>
        <dbReference type="ARBA" id="ARBA00022763"/>
    </source>
</evidence>
<dbReference type="Pfam" id="PF12705">
    <property type="entry name" value="PDDEXK_1"/>
    <property type="match status" value="1"/>
</dbReference>
<evidence type="ECO:0000256" key="10">
    <source>
        <dbReference type="ARBA" id="ARBA00023204"/>
    </source>
</evidence>
<feature type="coiled-coil region" evidence="16">
    <location>
        <begin position="980"/>
        <end position="1007"/>
    </location>
</feature>
<feature type="domain" description="UvrD-like helicase C-terminal" evidence="18">
    <location>
        <begin position="332"/>
        <end position="620"/>
    </location>
</feature>
<evidence type="ECO:0000256" key="6">
    <source>
        <dbReference type="ARBA" id="ARBA00022806"/>
    </source>
</evidence>
<evidence type="ECO:0000256" key="2">
    <source>
        <dbReference type="ARBA" id="ARBA00022722"/>
    </source>
</evidence>
<organism evidence="19 20">
    <name type="scientific">Candidatus Roizmanbacteria bacterium RIFCSPHIGHO2_02_FULL_37_24</name>
    <dbReference type="NCBI Taxonomy" id="1802037"/>
    <lineage>
        <taxon>Bacteria</taxon>
        <taxon>Candidatus Roizmaniibacteriota</taxon>
    </lineage>
</organism>
<dbReference type="InterPro" id="IPR000212">
    <property type="entry name" value="DNA_helicase_UvrD/REP"/>
</dbReference>
<keyword evidence="9" id="KW-0238">DNA-binding</keyword>
<evidence type="ECO:0000256" key="1">
    <source>
        <dbReference type="ARBA" id="ARBA00009922"/>
    </source>
</evidence>
<dbReference type="GO" id="GO:0005524">
    <property type="term" value="F:ATP binding"/>
    <property type="evidence" value="ECO:0007669"/>
    <property type="project" value="UniProtKB-UniRule"/>
</dbReference>
<evidence type="ECO:0000256" key="13">
    <source>
        <dbReference type="ARBA" id="ARBA00034808"/>
    </source>
</evidence>
<name>A0A1F7GZW9_9BACT</name>
<dbReference type="InterPro" id="IPR013986">
    <property type="entry name" value="DExx_box_DNA_helicase_dom_sf"/>
</dbReference>
<evidence type="ECO:0000313" key="19">
    <source>
        <dbReference type="EMBL" id="OGK24343.1"/>
    </source>
</evidence>
<dbReference type="GO" id="GO:0003677">
    <property type="term" value="F:DNA binding"/>
    <property type="evidence" value="ECO:0007669"/>
    <property type="project" value="UniProtKB-KW"/>
</dbReference>
<dbReference type="EMBL" id="MFZM01000009">
    <property type="protein sequence ID" value="OGK24343.1"/>
    <property type="molecule type" value="Genomic_DNA"/>
</dbReference>
<dbReference type="GO" id="GO:0004527">
    <property type="term" value="F:exonuclease activity"/>
    <property type="evidence" value="ECO:0007669"/>
    <property type="project" value="UniProtKB-KW"/>
</dbReference>
<keyword evidence="10" id="KW-0234">DNA repair</keyword>
<dbReference type="InterPro" id="IPR014016">
    <property type="entry name" value="UvrD-like_ATP-bd"/>
</dbReference>
<evidence type="ECO:0000256" key="16">
    <source>
        <dbReference type="SAM" id="Coils"/>
    </source>
</evidence>
<dbReference type="AlphaFoldDB" id="A0A1F7GZW9"/>
<keyword evidence="5 15" id="KW-0378">Hydrolase</keyword>
<evidence type="ECO:0000256" key="15">
    <source>
        <dbReference type="PROSITE-ProRule" id="PRU00560"/>
    </source>
</evidence>
<sequence length="1008" mass="117250">MKHAEFSKVFAQLNPAQKKAVETIEGPVMVIAGPGTGKTHVLAARIAQILKKTDTPPYAILALTFTDSAAVNIRKRVVNMIGKAGYYVNISTFHAFCSDVIKTHPEYFPIDRGSEPLNDLERYDFFQNIIEASKLDILKPINRPLFYIQDIIHAISNLKREGVTPAEFLKIVKREFERQETKLTKIEEALREKNKKKNTELANIYSEYEKKLRSHIRYDFDDMIALVVEAFKKNTLLLREYQEKLLYFLVDEYQDTNSSQNTVIELLAHYWGVKANLFVVGDPNQSIFRFQGASIENTLSFVKRFPHAEIITLEKGYRSPQLIYDAAYSLIQYNTLTTENEHKTLMKAVNKKLITIHSKGGKISIAALPSQTLELVYVVETIKQLIQKGTKLEEIAVLYRNNSDANEIQEMLDKWSVPYEISGGANILEAETIRQLLQLFRVIRDIRQGTESGELYEVLSYEWIDVSKMLTMKIGRAAGRARLSIYNLITQGYEIFKKNYGGNDVSKIEFHTAEKFIANLEKWNTDDANMIFTAWFEMMLKESGYLDWILKQETKIELLTNLNSLFREVKALVRDNHELKLEQFIHAVETMRDHRIQIQAEDLNIEKGSIHLSTVHRAKGREWEYVFIIHCIDGKWGNARIRELIPLPRGLLKNTDISKKEKNEDERRLFYVAITRAKKSVCISYPETIISDHTSRDVSGSMFIEEIGEKNFIIKDIRNLTEEADKHLENILRPRETPLINITDQDFFRKLIENFKLSVTAMNTYLRDKDEFIENVLLRVPRAKPEPMAFGTAIHKALERLYKVKMENGDLRLESLLKVFEISLEKELLYSTDLERRLKYGKEVLKRYYEEHTSDRVEPLFVERFFGYGFSKTVLDNIPLTGRIDRIDWVDKGKKQARVVDYKTGRAKTIHDIEGKTISSQLSKREQNLPESIRGPYKRQLLFYKLLTQLDQTFVPIVTEGVFDFVEAHKETGKLIKRKFELKDEEVSELKNLIREVMKEIRELKFLH</sequence>
<dbReference type="InterPro" id="IPR027417">
    <property type="entry name" value="P-loop_NTPase"/>
</dbReference>
<feature type="coiled-coil region" evidence="16">
    <location>
        <begin position="169"/>
        <end position="196"/>
    </location>
</feature>
<dbReference type="InterPro" id="IPR011604">
    <property type="entry name" value="PDDEXK-like_dom_sf"/>
</dbReference>
<evidence type="ECO:0000259" key="18">
    <source>
        <dbReference type="PROSITE" id="PS51217"/>
    </source>
</evidence>
<keyword evidence="2" id="KW-0540">Nuclease</keyword>
<comment type="catalytic activity">
    <reaction evidence="12">
        <text>Couples ATP hydrolysis with the unwinding of duplex DNA by translocating in the 3'-5' direction.</text>
        <dbReference type="EC" id="5.6.2.4"/>
    </reaction>
</comment>
<evidence type="ECO:0000256" key="5">
    <source>
        <dbReference type="ARBA" id="ARBA00022801"/>
    </source>
</evidence>
<evidence type="ECO:0000259" key="17">
    <source>
        <dbReference type="PROSITE" id="PS51198"/>
    </source>
</evidence>
<feature type="binding site" evidence="15">
    <location>
        <begin position="32"/>
        <end position="39"/>
    </location>
    <ligand>
        <name>ATP</name>
        <dbReference type="ChEBI" id="CHEBI:30616"/>
    </ligand>
</feature>
<evidence type="ECO:0000256" key="7">
    <source>
        <dbReference type="ARBA" id="ARBA00022839"/>
    </source>
</evidence>
<dbReference type="Gene3D" id="3.90.320.10">
    <property type="match status" value="1"/>
</dbReference>
<dbReference type="CDD" id="cd17932">
    <property type="entry name" value="DEXQc_UvrD"/>
    <property type="match status" value="1"/>
</dbReference>
<dbReference type="InterPro" id="IPR014017">
    <property type="entry name" value="DNA_helicase_UvrD-like_C"/>
</dbReference>
<comment type="catalytic activity">
    <reaction evidence="14">
        <text>ATP + H2O = ADP + phosphate + H(+)</text>
        <dbReference type="Rhea" id="RHEA:13065"/>
        <dbReference type="ChEBI" id="CHEBI:15377"/>
        <dbReference type="ChEBI" id="CHEBI:15378"/>
        <dbReference type="ChEBI" id="CHEBI:30616"/>
        <dbReference type="ChEBI" id="CHEBI:43474"/>
        <dbReference type="ChEBI" id="CHEBI:456216"/>
        <dbReference type="EC" id="5.6.2.4"/>
    </reaction>
</comment>
<keyword evidence="8 15" id="KW-0067">ATP-binding</keyword>
<evidence type="ECO:0000256" key="8">
    <source>
        <dbReference type="ARBA" id="ARBA00022840"/>
    </source>
</evidence>
<dbReference type="Pfam" id="PF00580">
    <property type="entry name" value="UvrD-helicase"/>
    <property type="match status" value="1"/>
</dbReference>
<evidence type="ECO:0000256" key="12">
    <source>
        <dbReference type="ARBA" id="ARBA00034617"/>
    </source>
</evidence>
<dbReference type="EC" id="5.6.2.4" evidence="13"/>
<dbReference type="InterPro" id="IPR038726">
    <property type="entry name" value="PDDEXK_AddAB-type"/>
</dbReference>
<dbReference type="Pfam" id="PF13361">
    <property type="entry name" value="UvrD_C"/>
    <property type="match status" value="1"/>
</dbReference>
<dbReference type="Gene3D" id="1.10.10.160">
    <property type="match status" value="1"/>
</dbReference>
<dbReference type="Gene3D" id="1.10.486.10">
    <property type="entry name" value="PCRA, domain 4"/>
    <property type="match status" value="1"/>
</dbReference>
<feature type="domain" description="UvrD-like helicase ATP-binding" evidence="17">
    <location>
        <begin position="11"/>
        <end position="320"/>
    </location>
</feature>
<dbReference type="Proteomes" id="UP000177159">
    <property type="component" value="Unassembled WGS sequence"/>
</dbReference>
<dbReference type="PROSITE" id="PS51217">
    <property type="entry name" value="UVRD_HELICASE_CTER"/>
    <property type="match status" value="1"/>
</dbReference>
<keyword evidence="7" id="KW-0269">Exonuclease</keyword>
<evidence type="ECO:0000256" key="9">
    <source>
        <dbReference type="ARBA" id="ARBA00023125"/>
    </source>
</evidence>
<keyword evidence="3 15" id="KW-0547">Nucleotide-binding</keyword>
<dbReference type="GO" id="GO:0005829">
    <property type="term" value="C:cytosol"/>
    <property type="evidence" value="ECO:0007669"/>
    <property type="project" value="TreeGrafter"/>
</dbReference>
<evidence type="ECO:0000256" key="3">
    <source>
        <dbReference type="ARBA" id="ARBA00022741"/>
    </source>
</evidence>
<dbReference type="Gene3D" id="3.40.50.300">
    <property type="entry name" value="P-loop containing nucleotide triphosphate hydrolases"/>
    <property type="match status" value="2"/>
</dbReference>
<evidence type="ECO:0000256" key="14">
    <source>
        <dbReference type="ARBA" id="ARBA00048988"/>
    </source>
</evidence>